<feature type="domain" description="UvrC family homology region profile" evidence="2">
    <location>
        <begin position="83"/>
        <end position="252"/>
    </location>
</feature>
<dbReference type="PANTHER" id="PTHR30562">
    <property type="entry name" value="UVRC/OXIDOREDUCTASE"/>
    <property type="match status" value="1"/>
</dbReference>
<dbReference type="InterPro" id="IPR050066">
    <property type="entry name" value="UvrABC_protein_C"/>
</dbReference>
<dbReference type="Gene3D" id="4.10.860.10">
    <property type="entry name" value="UVR domain"/>
    <property type="match status" value="1"/>
</dbReference>
<dbReference type="Pfam" id="PF08459">
    <property type="entry name" value="UvrC_RNaseH_dom"/>
    <property type="match status" value="1"/>
</dbReference>
<evidence type="ECO:0000259" key="2">
    <source>
        <dbReference type="PROSITE" id="PS50165"/>
    </source>
</evidence>
<feature type="non-terminal residue" evidence="3">
    <location>
        <position position="1"/>
    </location>
</feature>
<evidence type="ECO:0000259" key="1">
    <source>
        <dbReference type="PROSITE" id="PS50151"/>
    </source>
</evidence>
<dbReference type="Pfam" id="PF22920">
    <property type="entry name" value="UvrC_RNaseH"/>
    <property type="match status" value="1"/>
</dbReference>
<dbReference type="GO" id="GO:0006974">
    <property type="term" value="P:DNA damage response"/>
    <property type="evidence" value="ECO:0007669"/>
    <property type="project" value="TreeGrafter"/>
</dbReference>
<evidence type="ECO:0008006" key="4">
    <source>
        <dbReference type="Google" id="ProtNLM"/>
    </source>
</evidence>
<dbReference type="Pfam" id="PF02151">
    <property type="entry name" value="UVR"/>
    <property type="match status" value="1"/>
</dbReference>
<name>A0A383AA69_9ZZZZ</name>
<dbReference type="SUPFAM" id="SSF46600">
    <property type="entry name" value="C-terminal UvrC-binding domain of UvrB"/>
    <property type="match status" value="1"/>
</dbReference>
<dbReference type="InterPro" id="IPR001943">
    <property type="entry name" value="UVR_dom"/>
</dbReference>
<dbReference type="InterPro" id="IPR038476">
    <property type="entry name" value="UvrC_RNase_H_dom_sf"/>
</dbReference>
<protein>
    <recommendedName>
        <fullName evidence="4">UVR domain-containing protein</fullName>
    </recommendedName>
</protein>
<reference evidence="3" key="1">
    <citation type="submission" date="2018-05" db="EMBL/GenBank/DDBJ databases">
        <authorList>
            <person name="Lanie J.A."/>
            <person name="Ng W.-L."/>
            <person name="Kazmierczak K.M."/>
            <person name="Andrzejewski T.M."/>
            <person name="Davidsen T.M."/>
            <person name="Wayne K.J."/>
            <person name="Tettelin H."/>
            <person name="Glass J.I."/>
            <person name="Rusch D."/>
            <person name="Podicherti R."/>
            <person name="Tsui H.-C.T."/>
            <person name="Winkler M.E."/>
        </authorList>
    </citation>
    <scope>NUCLEOTIDE SEQUENCE</scope>
</reference>
<gene>
    <name evidence="3" type="ORF">METZ01_LOCUS457375</name>
</gene>
<feature type="domain" description="UVR" evidence="1">
    <location>
        <begin position="15"/>
        <end position="50"/>
    </location>
</feature>
<dbReference type="GO" id="GO:0009381">
    <property type="term" value="F:excinuclease ABC activity"/>
    <property type="evidence" value="ECO:0007669"/>
    <property type="project" value="InterPro"/>
</dbReference>
<organism evidence="3">
    <name type="scientific">marine metagenome</name>
    <dbReference type="NCBI Taxonomy" id="408172"/>
    <lineage>
        <taxon>unclassified sequences</taxon>
        <taxon>metagenomes</taxon>
        <taxon>ecological metagenomes</taxon>
    </lineage>
</organism>
<dbReference type="EMBL" id="UINC01190385">
    <property type="protein sequence ID" value="SVE04521.1"/>
    <property type="molecule type" value="Genomic_DNA"/>
</dbReference>
<dbReference type="InterPro" id="IPR001162">
    <property type="entry name" value="UvrC_RNase_H_dom"/>
</dbReference>
<dbReference type="PROSITE" id="PS50165">
    <property type="entry name" value="UVRC"/>
    <property type="match status" value="1"/>
</dbReference>
<evidence type="ECO:0000313" key="3">
    <source>
        <dbReference type="EMBL" id="SVE04521.1"/>
    </source>
</evidence>
<dbReference type="Gene3D" id="3.30.420.340">
    <property type="entry name" value="UvrC, RNAse H endonuclease domain"/>
    <property type="match status" value="1"/>
</dbReference>
<dbReference type="GO" id="GO:0009380">
    <property type="term" value="C:excinuclease repair complex"/>
    <property type="evidence" value="ECO:0007669"/>
    <property type="project" value="TreeGrafter"/>
</dbReference>
<accession>A0A383AA69</accession>
<dbReference type="PANTHER" id="PTHR30562:SF1">
    <property type="entry name" value="UVRABC SYSTEM PROTEIN C"/>
    <property type="match status" value="1"/>
</dbReference>
<dbReference type="AlphaFoldDB" id="A0A383AA69"/>
<feature type="non-terminal residue" evidence="3">
    <location>
        <position position="252"/>
    </location>
</feature>
<sequence>KIVEEAKSFLLGKNKNLQPKLENKMELAAKELNYEEAAVNRDRIRALNIIQNAQGADLRHLKDADVFAISSKKNLAINESNTINNNVYAIQVFFFRSGKNFGNRTHFIKYHTNLNSERVLDSFIPQFYDLQTPPPKILVSHLPTEKELIEKAFLIKHKKRIKIIKPNRGESHKAVILGITNAEQAIAIKITDYNSQKNLLKNLSKKLSLDTIPERIEVYDNSHFSGYNMIGAMIVSSDKGFEKNQYRKFNIK</sequence>
<dbReference type="PROSITE" id="PS50151">
    <property type="entry name" value="UVR"/>
    <property type="match status" value="1"/>
</dbReference>
<dbReference type="InterPro" id="IPR036876">
    <property type="entry name" value="UVR_dom_sf"/>
</dbReference>
<proteinExistence type="predicted"/>